<proteinExistence type="predicted"/>
<feature type="domain" description="Aminoglycoside phosphotransferase" evidence="1">
    <location>
        <begin position="23"/>
        <end position="251"/>
    </location>
</feature>
<dbReference type="AlphaFoldDB" id="A0A194AKJ4"/>
<gene>
    <name evidence="2" type="ORF">DPF_2493</name>
</gene>
<evidence type="ECO:0000259" key="1">
    <source>
        <dbReference type="Pfam" id="PF01636"/>
    </source>
</evidence>
<dbReference type="Gene3D" id="3.90.1200.10">
    <property type="match status" value="1"/>
</dbReference>
<dbReference type="InterPro" id="IPR002575">
    <property type="entry name" value="Aminoglycoside_PTrfase"/>
</dbReference>
<dbReference type="GO" id="GO:0016740">
    <property type="term" value="F:transferase activity"/>
    <property type="evidence" value="ECO:0007669"/>
    <property type="project" value="UniProtKB-KW"/>
</dbReference>
<dbReference type="InterPro" id="IPR011009">
    <property type="entry name" value="Kinase-like_dom_sf"/>
</dbReference>
<dbReference type="InterPro" id="IPR051678">
    <property type="entry name" value="AGP_Transferase"/>
</dbReference>
<dbReference type="EMBL" id="BDFE01000020">
    <property type="protein sequence ID" value="GAU09760.1"/>
    <property type="molecule type" value="Genomic_DNA"/>
</dbReference>
<evidence type="ECO:0000313" key="2">
    <source>
        <dbReference type="EMBL" id="GAU09760.1"/>
    </source>
</evidence>
<dbReference type="Gene3D" id="3.30.200.20">
    <property type="entry name" value="Phosphorylase Kinase, domain 1"/>
    <property type="match status" value="1"/>
</dbReference>
<organism evidence="2 3">
    <name type="scientific">Desulfoplanes formicivorans</name>
    <dbReference type="NCBI Taxonomy" id="1592317"/>
    <lineage>
        <taxon>Bacteria</taxon>
        <taxon>Pseudomonadati</taxon>
        <taxon>Thermodesulfobacteriota</taxon>
        <taxon>Desulfovibrionia</taxon>
        <taxon>Desulfovibrionales</taxon>
        <taxon>Desulfoplanaceae</taxon>
        <taxon>Desulfoplanes</taxon>
    </lineage>
</organism>
<keyword evidence="2" id="KW-0808">Transferase</keyword>
<dbReference type="STRING" id="1592317.DPF_2493"/>
<dbReference type="SUPFAM" id="SSF56112">
    <property type="entry name" value="Protein kinase-like (PK-like)"/>
    <property type="match status" value="1"/>
</dbReference>
<dbReference type="Proteomes" id="UP000095200">
    <property type="component" value="Unassembled WGS sequence"/>
</dbReference>
<dbReference type="OrthoDB" id="3171511at2"/>
<dbReference type="RefSeq" id="WP_069860003.1">
    <property type="nucleotide sequence ID" value="NZ_BDFE01000020.1"/>
</dbReference>
<dbReference type="PANTHER" id="PTHR21310">
    <property type="entry name" value="AMINOGLYCOSIDE PHOSPHOTRANSFERASE-RELATED-RELATED"/>
    <property type="match status" value="1"/>
</dbReference>
<sequence>MSMIKRIHAYLNQSGWVKPPWDISFLASGEYHENYLVAAQGARYVFRINHGSQLGLADQVGYEFRVLKALANSGVTPRPYAVDPGPNVFGSGVLLMEYVPGVPLNYQTDLKKAAAIFARIHSQPVVAGLIRQDDPLSAIAEESLGLVHRYPDHPRTREKELILRYHGKILELVEHNRDLFANESPCIVNTEVNAGNFCMGPDRSYLVDWEKAVISSRYQDLGHFLVPTTTLWKTDHICTPEERHVFLEAYQAACDQALVLDELVFKTGMLMRTIALRATAWCFMAWYEYTRQDRGLRHQGTFERITSFLDNLEWIFNSVE</sequence>
<evidence type="ECO:0000313" key="3">
    <source>
        <dbReference type="Proteomes" id="UP000095200"/>
    </source>
</evidence>
<protein>
    <submittedName>
        <fullName evidence="2">Aminoglycoside phosphotransferase</fullName>
    </submittedName>
</protein>
<name>A0A194AKJ4_9BACT</name>
<reference evidence="3" key="1">
    <citation type="submission" date="2016-06" db="EMBL/GenBank/DDBJ databases">
        <title>Draft genome sequence of Desulfoplanes formicivorans strain Pf12B.</title>
        <authorList>
            <person name="Watanabe M."/>
            <person name="Kojima H."/>
            <person name="Fukui M."/>
        </authorList>
    </citation>
    <scope>NUCLEOTIDE SEQUENCE [LARGE SCALE GENOMIC DNA]</scope>
    <source>
        <strain evidence="3">Pf12B</strain>
    </source>
</reference>
<dbReference type="Pfam" id="PF01636">
    <property type="entry name" value="APH"/>
    <property type="match status" value="1"/>
</dbReference>
<accession>A0A194AKJ4</accession>
<comment type="caution">
    <text evidence="2">The sequence shown here is derived from an EMBL/GenBank/DDBJ whole genome shotgun (WGS) entry which is preliminary data.</text>
</comment>
<keyword evidence="3" id="KW-1185">Reference proteome</keyword>